<dbReference type="AlphaFoldDB" id="A0AAV5SRF3"/>
<gene>
    <name evidence="1" type="ORF">PENTCL1PPCAC_7800</name>
</gene>
<evidence type="ECO:0000313" key="1">
    <source>
        <dbReference type="EMBL" id="GMS85625.1"/>
    </source>
</evidence>
<accession>A0AAV5SRF3</accession>
<keyword evidence="2" id="KW-1185">Reference proteome</keyword>
<protein>
    <submittedName>
        <fullName evidence="1">Uncharacterized protein</fullName>
    </submittedName>
</protein>
<proteinExistence type="predicted"/>
<feature type="non-terminal residue" evidence="1">
    <location>
        <position position="1"/>
    </location>
</feature>
<dbReference type="Proteomes" id="UP001432027">
    <property type="component" value="Unassembled WGS sequence"/>
</dbReference>
<sequence>SGIVYPSNPLSAKPHNDLSSLIVEANVYVREHFGGEAIMSTLCPPFFISSTVLGFFIDPSSNPLFPRLDPTKVLVMDLTSGSVRIQETKSSSYFPLSDANTRLDGQISRWHQASYREVSLIARFRPSSRCWRVGVAFLLNGLFRSGFMFNLWDLIFDLCRLYRFCSNACGRMRDLELQLMEPKTDEFTGFGTFNSRTLEWNEIKASVWNEDETRLISLRSGDFVVTSLTDQISPSRVIGLEYLADKKMERFRLIGNPLRIPSLARLSSIAVQKTDRETSELLEQIAARMIVT</sequence>
<reference evidence="1" key="1">
    <citation type="submission" date="2023-10" db="EMBL/GenBank/DDBJ databases">
        <title>Genome assembly of Pristionchus species.</title>
        <authorList>
            <person name="Yoshida K."/>
            <person name="Sommer R.J."/>
        </authorList>
    </citation>
    <scope>NUCLEOTIDE SEQUENCE</scope>
    <source>
        <strain evidence="1">RS0144</strain>
    </source>
</reference>
<evidence type="ECO:0000313" key="2">
    <source>
        <dbReference type="Proteomes" id="UP001432027"/>
    </source>
</evidence>
<name>A0AAV5SRF3_9BILA</name>
<organism evidence="1 2">
    <name type="scientific">Pristionchus entomophagus</name>
    <dbReference type="NCBI Taxonomy" id="358040"/>
    <lineage>
        <taxon>Eukaryota</taxon>
        <taxon>Metazoa</taxon>
        <taxon>Ecdysozoa</taxon>
        <taxon>Nematoda</taxon>
        <taxon>Chromadorea</taxon>
        <taxon>Rhabditida</taxon>
        <taxon>Rhabditina</taxon>
        <taxon>Diplogasteromorpha</taxon>
        <taxon>Diplogasteroidea</taxon>
        <taxon>Neodiplogasteridae</taxon>
        <taxon>Pristionchus</taxon>
    </lineage>
</organism>
<comment type="caution">
    <text evidence="1">The sequence shown here is derived from an EMBL/GenBank/DDBJ whole genome shotgun (WGS) entry which is preliminary data.</text>
</comment>
<dbReference type="EMBL" id="BTSX01000002">
    <property type="protein sequence ID" value="GMS85625.1"/>
    <property type="molecule type" value="Genomic_DNA"/>
</dbReference>